<keyword evidence="10" id="KW-0411">Iron-sulfur</keyword>
<dbReference type="EC" id="2.5.1.108" evidence="4"/>
<reference evidence="15 16" key="1">
    <citation type="submission" date="2019-03" db="EMBL/GenBank/DDBJ databases">
        <title>Single cell metagenomics reveals metabolic interactions within the superorganism composed of flagellate Streblomastix strix and complex community of Bacteroidetes bacteria on its surface.</title>
        <authorList>
            <person name="Treitli S.C."/>
            <person name="Kolisko M."/>
            <person name="Husnik F."/>
            <person name="Keeling P."/>
            <person name="Hampl V."/>
        </authorList>
    </citation>
    <scope>NUCLEOTIDE SEQUENCE [LARGE SCALE GENOMIC DNA]</scope>
    <source>
        <strain evidence="15">ST1C</strain>
    </source>
</reference>
<evidence type="ECO:0000256" key="4">
    <source>
        <dbReference type="ARBA" id="ARBA00012221"/>
    </source>
</evidence>
<evidence type="ECO:0000256" key="1">
    <source>
        <dbReference type="ARBA" id="ARBA00001966"/>
    </source>
</evidence>
<comment type="catalytic activity">
    <reaction evidence="14">
        <text>L-histidyl-[translation elongation factor 2] + S-adenosyl-L-methionine = 2-[(3S)-amino-3-carboxypropyl]-L-histidyl-[translation elongation factor 2] + S-methyl-5'-thioadenosine + H(+)</text>
        <dbReference type="Rhea" id="RHEA:36783"/>
        <dbReference type="Rhea" id="RHEA-COMP:9748"/>
        <dbReference type="Rhea" id="RHEA-COMP:9749"/>
        <dbReference type="ChEBI" id="CHEBI:15378"/>
        <dbReference type="ChEBI" id="CHEBI:17509"/>
        <dbReference type="ChEBI" id="CHEBI:29979"/>
        <dbReference type="ChEBI" id="CHEBI:59789"/>
        <dbReference type="ChEBI" id="CHEBI:73995"/>
        <dbReference type="EC" id="2.5.1.108"/>
    </reaction>
</comment>
<dbReference type="PANTHER" id="PTHR10762">
    <property type="entry name" value="DIPHTHAMIDE BIOSYNTHESIS PROTEIN"/>
    <property type="match status" value="1"/>
</dbReference>
<accession>A0A5J4XA62</accession>
<evidence type="ECO:0000256" key="8">
    <source>
        <dbReference type="ARBA" id="ARBA00022723"/>
    </source>
</evidence>
<dbReference type="InterPro" id="IPR016435">
    <property type="entry name" value="DPH1/DPH2"/>
</dbReference>
<sequence length="478" mass="53751">MASEPKISLPFDLCLSDVDTFAKEKGVSFIALQFPDGLLHAFNLECIVLGDVAYGSCCIEDEYAESLGAQALIHFGHNRLIKESSIPVLYIPCRYKQEIEQKNIPKLIESIKVQFNPEDKIALLTTAQHSQSLKPESEGDQTIERKLPHLFLPSNPPLPDGEFLGCTCPQLRPRQHINDQQINFYEQKRIINQSEELECDAIVCYVDGRFHVDAAIIASVGAVPCYRFDPGTSLLTLENIELEQYAQMRRDVIQQAGNAHNVGIVFSTLGRQGNKTTLKQLSSLIEKWAEQSPDDRTVTYANLSEITSDTLQAIKPLISNEYIQVWVVVGCPRLALDWGNSIGGQQFLILAPHEAFIAFGTENEDSHLCDKARDIDEQIVDSPENINDNMKIPNRRIARDIIDFYGQEDTVKEISNINKPKTKVGIQDSELNTRCRSFCNSQNCNQLIKYLPPMNHWQRGGCGCPLPIIGLYDELDDK</sequence>
<evidence type="ECO:0000256" key="12">
    <source>
        <dbReference type="ARBA" id="ARBA00032574"/>
    </source>
</evidence>
<dbReference type="OrthoDB" id="1649088at2759"/>
<evidence type="ECO:0000256" key="7">
    <source>
        <dbReference type="ARBA" id="ARBA00022691"/>
    </source>
</evidence>
<dbReference type="Gene3D" id="3.40.50.11840">
    <property type="entry name" value="Diphthamide synthesis DPH1/DPH2 domain 1"/>
    <property type="match status" value="1"/>
</dbReference>
<evidence type="ECO:0000256" key="10">
    <source>
        <dbReference type="ARBA" id="ARBA00023014"/>
    </source>
</evidence>
<evidence type="ECO:0000256" key="5">
    <source>
        <dbReference type="ARBA" id="ARBA00021915"/>
    </source>
</evidence>
<dbReference type="AlphaFoldDB" id="A0A5J4XA62"/>
<dbReference type="GO" id="GO:0046872">
    <property type="term" value="F:metal ion binding"/>
    <property type="evidence" value="ECO:0007669"/>
    <property type="project" value="UniProtKB-KW"/>
</dbReference>
<keyword evidence="7" id="KW-0949">S-adenosyl-L-methionine</keyword>
<evidence type="ECO:0000256" key="9">
    <source>
        <dbReference type="ARBA" id="ARBA00023004"/>
    </source>
</evidence>
<dbReference type="Gene3D" id="3.40.50.11850">
    <property type="entry name" value="Diphthamide synthesis DPH1/DPH2 domain 2"/>
    <property type="match status" value="1"/>
</dbReference>
<dbReference type="Pfam" id="PF01866">
    <property type="entry name" value="Diphthamide_syn"/>
    <property type="match status" value="1"/>
</dbReference>
<dbReference type="GO" id="GO:0017183">
    <property type="term" value="P:protein histidyl modification to diphthamide"/>
    <property type="evidence" value="ECO:0007669"/>
    <property type="project" value="UniProtKB-UniPathway"/>
</dbReference>
<protein>
    <recommendedName>
        <fullName evidence="5">2-(3-amino-3-carboxypropyl)histidine synthase subunit 1</fullName>
        <ecNumber evidence="4">2.5.1.108</ecNumber>
    </recommendedName>
    <alternativeName>
        <fullName evidence="12">Diphthamide biosynthesis protein 1</fullName>
    </alternativeName>
    <alternativeName>
        <fullName evidence="13">Diphtheria toxin resistance protein 1</fullName>
    </alternativeName>
    <alternativeName>
        <fullName evidence="11">S-adenosyl-L-methionine:L-histidine 3-amino-3-carboxypropyltransferase 1</fullName>
    </alternativeName>
</protein>
<dbReference type="InterPro" id="IPR042264">
    <property type="entry name" value="DPH1/DPH2_2"/>
</dbReference>
<keyword evidence="6" id="KW-0808">Transferase</keyword>
<comment type="caution">
    <text evidence="15">The sequence shown here is derived from an EMBL/GenBank/DDBJ whole genome shotgun (WGS) entry which is preliminary data.</text>
</comment>
<dbReference type="Gene3D" id="3.40.50.11860">
    <property type="entry name" value="Diphthamide synthesis DPH1/DPH2 domain 3"/>
    <property type="match status" value="1"/>
</dbReference>
<dbReference type="PANTHER" id="PTHR10762:SF1">
    <property type="entry name" value="2-(3-AMINO-3-CARBOXYPROPYL)HISTIDINE SYNTHASE SUBUNIT 1"/>
    <property type="match status" value="1"/>
</dbReference>
<evidence type="ECO:0000313" key="16">
    <source>
        <dbReference type="Proteomes" id="UP000324800"/>
    </source>
</evidence>
<dbReference type="SFLD" id="SFLDS00032">
    <property type="entry name" value="Radical_SAM_3-amino-3-carboxyp"/>
    <property type="match status" value="1"/>
</dbReference>
<name>A0A5J4XA62_9EUKA</name>
<dbReference type="InterPro" id="IPR042263">
    <property type="entry name" value="DPH1/DPH2_1"/>
</dbReference>
<dbReference type="GO" id="GO:0051536">
    <property type="term" value="F:iron-sulfur cluster binding"/>
    <property type="evidence" value="ECO:0007669"/>
    <property type="project" value="UniProtKB-KW"/>
</dbReference>
<dbReference type="NCBIfam" id="TIGR00322">
    <property type="entry name" value="diphth2_R"/>
    <property type="match status" value="1"/>
</dbReference>
<dbReference type="InterPro" id="IPR042265">
    <property type="entry name" value="DPH1/DPH2_3"/>
</dbReference>
<dbReference type="EMBL" id="SNRW01000039">
    <property type="protein sequence ID" value="KAA6403990.1"/>
    <property type="molecule type" value="Genomic_DNA"/>
</dbReference>
<evidence type="ECO:0000256" key="6">
    <source>
        <dbReference type="ARBA" id="ARBA00022679"/>
    </source>
</evidence>
<evidence type="ECO:0000256" key="14">
    <source>
        <dbReference type="ARBA" id="ARBA00048403"/>
    </source>
</evidence>
<comment type="similarity">
    <text evidence="3">Belongs to the DPH1/DPH2 family. DPH1 subfamily.</text>
</comment>
<comment type="cofactor">
    <cofactor evidence="1">
        <name>[4Fe-4S] cluster</name>
        <dbReference type="ChEBI" id="CHEBI:49883"/>
    </cofactor>
</comment>
<keyword evidence="9" id="KW-0408">Iron</keyword>
<evidence type="ECO:0000256" key="3">
    <source>
        <dbReference type="ARBA" id="ARBA00010173"/>
    </source>
</evidence>
<comment type="pathway">
    <text evidence="2">Protein modification; peptidyl-diphthamide biosynthesis.</text>
</comment>
<proteinExistence type="inferred from homology"/>
<gene>
    <name evidence="15" type="ORF">EZS28_000479</name>
</gene>
<organism evidence="15 16">
    <name type="scientific">Streblomastix strix</name>
    <dbReference type="NCBI Taxonomy" id="222440"/>
    <lineage>
        <taxon>Eukaryota</taxon>
        <taxon>Metamonada</taxon>
        <taxon>Preaxostyla</taxon>
        <taxon>Oxymonadida</taxon>
        <taxon>Streblomastigidae</taxon>
        <taxon>Streblomastix</taxon>
    </lineage>
</organism>
<evidence type="ECO:0000256" key="2">
    <source>
        <dbReference type="ARBA" id="ARBA00005156"/>
    </source>
</evidence>
<dbReference type="GO" id="GO:0090560">
    <property type="term" value="F:2-(3-amino-3-carboxypropyl)histidine synthase activity"/>
    <property type="evidence" value="ECO:0007669"/>
    <property type="project" value="UniProtKB-EC"/>
</dbReference>
<dbReference type="Proteomes" id="UP000324800">
    <property type="component" value="Unassembled WGS sequence"/>
</dbReference>
<dbReference type="UniPathway" id="UPA00559"/>
<evidence type="ECO:0000256" key="11">
    <source>
        <dbReference type="ARBA" id="ARBA00031690"/>
    </source>
</evidence>
<evidence type="ECO:0000256" key="13">
    <source>
        <dbReference type="ARBA" id="ARBA00032789"/>
    </source>
</evidence>
<keyword evidence="8" id="KW-0479">Metal-binding</keyword>
<evidence type="ECO:0000313" key="15">
    <source>
        <dbReference type="EMBL" id="KAA6403990.1"/>
    </source>
</evidence>